<dbReference type="AlphaFoldDB" id="A0A1B0G0B2"/>
<protein>
    <submittedName>
        <fullName evidence="1">Uncharacterized protein</fullName>
    </submittedName>
</protein>
<evidence type="ECO:0000313" key="2">
    <source>
        <dbReference type="Proteomes" id="UP000092444"/>
    </source>
</evidence>
<sequence>MNILKYFLQDFISTTKSSITSIKSLINRLCAACVSGIQQQTFVDVQAIELGASNRNRTLKSHLLTWITASISSFCVQLASRILRWGFTEIWLRNGLLQLPV</sequence>
<keyword evidence="2" id="KW-1185">Reference proteome</keyword>
<reference evidence="1" key="1">
    <citation type="submission" date="2020-05" db="UniProtKB">
        <authorList>
            <consortium name="EnsemblMetazoa"/>
        </authorList>
    </citation>
    <scope>IDENTIFICATION</scope>
    <source>
        <strain evidence="1">Yale</strain>
    </source>
</reference>
<accession>A0A1B0G0B2</accession>
<dbReference type="Proteomes" id="UP000092444">
    <property type="component" value="Unassembled WGS sequence"/>
</dbReference>
<dbReference type="EMBL" id="CCAG010017908">
    <property type="status" value="NOT_ANNOTATED_CDS"/>
    <property type="molecule type" value="Genomic_DNA"/>
</dbReference>
<dbReference type="EnsemblMetazoa" id="GMOY006678-RA">
    <property type="protein sequence ID" value="GMOY006678-PA"/>
    <property type="gene ID" value="GMOY006678"/>
</dbReference>
<evidence type="ECO:0000313" key="1">
    <source>
        <dbReference type="EnsemblMetazoa" id="GMOY006678-PA"/>
    </source>
</evidence>
<organism evidence="1 2">
    <name type="scientific">Glossina morsitans morsitans</name>
    <name type="common">Savannah tsetse fly</name>
    <dbReference type="NCBI Taxonomy" id="37546"/>
    <lineage>
        <taxon>Eukaryota</taxon>
        <taxon>Metazoa</taxon>
        <taxon>Ecdysozoa</taxon>
        <taxon>Arthropoda</taxon>
        <taxon>Hexapoda</taxon>
        <taxon>Insecta</taxon>
        <taxon>Pterygota</taxon>
        <taxon>Neoptera</taxon>
        <taxon>Endopterygota</taxon>
        <taxon>Diptera</taxon>
        <taxon>Brachycera</taxon>
        <taxon>Muscomorpha</taxon>
        <taxon>Hippoboscoidea</taxon>
        <taxon>Glossinidae</taxon>
        <taxon>Glossina</taxon>
    </lineage>
</organism>
<proteinExistence type="predicted"/>
<dbReference type="VEuPathDB" id="VectorBase:GMOY006678"/>
<name>A0A1B0G0B2_GLOMM</name>